<dbReference type="AlphaFoldDB" id="A0ABD4ZB72"/>
<evidence type="ECO:0000313" key="3">
    <source>
        <dbReference type="Proteomes" id="UP001529235"/>
    </source>
</evidence>
<sequence length="63" mass="7230">MKWYYWLVTAIFIALGISTLVPALAKKPNLIGYYSHCTFTPISTLICWIIAGFVYWIGKKKSK</sequence>
<keyword evidence="1" id="KW-0472">Membrane</keyword>
<dbReference type="EMBL" id="JASNVW010000007">
    <property type="protein sequence ID" value="MDK6029348.1"/>
    <property type="molecule type" value="Genomic_DNA"/>
</dbReference>
<dbReference type="RefSeq" id="WP_285274335.1">
    <property type="nucleotide sequence ID" value="NZ_JASNVW010000007.1"/>
</dbReference>
<keyword evidence="1" id="KW-0812">Transmembrane</keyword>
<protein>
    <submittedName>
        <fullName evidence="2">Uncharacterized protein</fullName>
    </submittedName>
</protein>
<organism evidence="2 3">
    <name type="scientific">Ignisphaera cupida</name>
    <dbReference type="NCBI Taxonomy" id="3050454"/>
    <lineage>
        <taxon>Archaea</taxon>
        <taxon>Thermoproteota</taxon>
        <taxon>Thermoprotei</taxon>
        <taxon>Desulfurococcales</taxon>
        <taxon>Desulfurococcaceae</taxon>
        <taxon>Ignisphaera</taxon>
    </lineage>
</organism>
<name>A0ABD4ZB72_9CREN</name>
<keyword evidence="3" id="KW-1185">Reference proteome</keyword>
<keyword evidence="1" id="KW-1133">Transmembrane helix</keyword>
<accession>A0ABD4ZB72</accession>
<comment type="caution">
    <text evidence="2">The sequence shown here is derived from an EMBL/GenBank/DDBJ whole genome shotgun (WGS) entry which is preliminary data.</text>
</comment>
<proteinExistence type="predicted"/>
<feature type="transmembrane region" description="Helical" evidence="1">
    <location>
        <begin position="33"/>
        <end position="57"/>
    </location>
</feature>
<evidence type="ECO:0000313" key="2">
    <source>
        <dbReference type="EMBL" id="MDK6029348.1"/>
    </source>
</evidence>
<evidence type="ECO:0000256" key="1">
    <source>
        <dbReference type="SAM" id="Phobius"/>
    </source>
</evidence>
<reference evidence="2 3" key="1">
    <citation type="submission" date="2023-05" db="EMBL/GenBank/DDBJ databases">
        <title>A new hyperthermophilic archaea 'Ignisphaera cupida' sp. nov. and description of the family 'Ignisphaeraceae' fam. nov.</title>
        <authorList>
            <person name="Podosokorskaya O.A."/>
            <person name="Elcheninov A.G."/>
            <person name="Klukina A."/>
            <person name="Merkel A.Y."/>
        </authorList>
    </citation>
    <scope>NUCLEOTIDE SEQUENCE [LARGE SCALE GENOMIC DNA]</scope>
    <source>
        <strain evidence="2 3">4213-co</strain>
    </source>
</reference>
<gene>
    <name evidence="2" type="ORF">QPL79_08235</name>
</gene>
<dbReference type="Proteomes" id="UP001529235">
    <property type="component" value="Unassembled WGS sequence"/>
</dbReference>